<dbReference type="EMBL" id="CP030926">
    <property type="protein sequence ID" value="AXN39615.1"/>
    <property type="molecule type" value="Genomic_DNA"/>
</dbReference>
<accession>A0ABM6XMI2</accession>
<sequence>MEKQINELKKELRSLIDWSYVLNKTCQSEEDFKEELKVEKEIYEVRAKLFLKTGDYKYATVEAVVKKYRRPYWDFREYGAISLSELNKRKQAKIEIIKQKHKQNGVADLTVNMKNIYRFYVEKEEIETYLLDQRNKTKRLNRRKRQFDTLMYEMWTYVFYFDTENRMEEVYKLTRQVFGPNKKAMDAKLNEIKKVIKLTKILRDQL</sequence>
<dbReference type="GeneID" id="95399622"/>
<keyword evidence="2" id="KW-1185">Reference proteome</keyword>
<dbReference type="RefSeq" id="WP_116821432.1">
    <property type="nucleotide sequence ID" value="NZ_CP030926.1"/>
</dbReference>
<proteinExistence type="predicted"/>
<gene>
    <name evidence="1" type="ORF">DTO10_15405</name>
</gene>
<name>A0ABM6XMI2_9BACI</name>
<protein>
    <submittedName>
        <fullName evidence="1">Uncharacterized protein</fullName>
    </submittedName>
</protein>
<organism evidence="1 2">
    <name type="scientific">Peribacillus butanolivorans</name>
    <dbReference type="NCBI Taxonomy" id="421767"/>
    <lineage>
        <taxon>Bacteria</taxon>
        <taxon>Bacillati</taxon>
        <taxon>Bacillota</taxon>
        <taxon>Bacilli</taxon>
        <taxon>Bacillales</taxon>
        <taxon>Bacillaceae</taxon>
        <taxon>Peribacillus</taxon>
    </lineage>
</organism>
<reference evidence="1 2" key="1">
    <citation type="submission" date="2018-07" db="EMBL/GenBank/DDBJ databases">
        <title>The molecular basis for the intramolecular migration of carboxyl group in the catabolism of para-hydroxybenzoate via gentisate.</title>
        <authorList>
            <person name="Zhao H."/>
            <person name="Xu Y."/>
            <person name="Lin S."/>
            <person name="Spain J.C."/>
            <person name="Zhou N.-Y."/>
        </authorList>
    </citation>
    <scope>NUCLEOTIDE SEQUENCE [LARGE SCALE GENOMIC DNA]</scope>
    <source>
        <strain evidence="1 2">PHB-7a</strain>
    </source>
</reference>
<evidence type="ECO:0000313" key="2">
    <source>
        <dbReference type="Proteomes" id="UP000260457"/>
    </source>
</evidence>
<evidence type="ECO:0000313" key="1">
    <source>
        <dbReference type="EMBL" id="AXN39615.1"/>
    </source>
</evidence>
<dbReference type="Proteomes" id="UP000260457">
    <property type="component" value="Chromosome"/>
</dbReference>